<accession>A0ACC2SVJ0</accession>
<comment type="caution">
    <text evidence="1">The sequence shown here is derived from an EMBL/GenBank/DDBJ whole genome shotgun (WGS) entry which is preliminary data.</text>
</comment>
<sequence length="85" mass="9803">MTFWHVIALTSNQLVIAQSELAKLDVPADAPRHRQPKQKPKSKARPRSPSETEHARTTRKQNAKDWPRLAETPKTGKREREEPQN</sequence>
<protein>
    <submittedName>
        <fullName evidence="1">Uncharacterized protein</fullName>
    </submittedName>
</protein>
<dbReference type="Proteomes" id="UP001165960">
    <property type="component" value="Unassembled WGS sequence"/>
</dbReference>
<evidence type="ECO:0000313" key="2">
    <source>
        <dbReference type="Proteomes" id="UP001165960"/>
    </source>
</evidence>
<dbReference type="EMBL" id="QTSX02004292">
    <property type="protein sequence ID" value="KAJ9066400.1"/>
    <property type="molecule type" value="Genomic_DNA"/>
</dbReference>
<keyword evidence="2" id="KW-1185">Reference proteome</keyword>
<proteinExistence type="predicted"/>
<name>A0ACC2SVJ0_9FUNG</name>
<evidence type="ECO:0000313" key="1">
    <source>
        <dbReference type="EMBL" id="KAJ9066400.1"/>
    </source>
</evidence>
<organism evidence="1 2">
    <name type="scientific">Entomophthora muscae</name>
    <dbReference type="NCBI Taxonomy" id="34485"/>
    <lineage>
        <taxon>Eukaryota</taxon>
        <taxon>Fungi</taxon>
        <taxon>Fungi incertae sedis</taxon>
        <taxon>Zoopagomycota</taxon>
        <taxon>Entomophthoromycotina</taxon>
        <taxon>Entomophthoromycetes</taxon>
        <taxon>Entomophthorales</taxon>
        <taxon>Entomophthoraceae</taxon>
        <taxon>Entomophthora</taxon>
    </lineage>
</organism>
<reference evidence="1" key="1">
    <citation type="submission" date="2022-04" db="EMBL/GenBank/DDBJ databases">
        <title>Genome of the entomopathogenic fungus Entomophthora muscae.</title>
        <authorList>
            <person name="Elya C."/>
            <person name="Lovett B.R."/>
            <person name="Lee E."/>
            <person name="Macias A.M."/>
            <person name="Hajek A.E."/>
            <person name="De Bivort B.L."/>
            <person name="Kasson M.T."/>
            <person name="De Fine Licht H.H."/>
            <person name="Stajich J.E."/>
        </authorList>
    </citation>
    <scope>NUCLEOTIDE SEQUENCE</scope>
    <source>
        <strain evidence="1">Berkeley</strain>
    </source>
</reference>
<gene>
    <name evidence="1" type="ORF">DSO57_1009930</name>
</gene>